<reference evidence="1" key="1">
    <citation type="submission" date="2016-04" db="EMBL/GenBank/DDBJ databases">
        <authorList>
            <person name="Evans L.H."/>
            <person name="Alamgir A."/>
            <person name="Owens N."/>
            <person name="Weber N.D."/>
            <person name="Virtaneva K."/>
            <person name="Barbian K."/>
            <person name="Babar A."/>
            <person name="Rosenke K."/>
        </authorList>
    </citation>
    <scope>NUCLEOTIDE SEQUENCE</scope>
    <source>
        <strain evidence="1">86-1</strain>
    </source>
</reference>
<dbReference type="AlphaFoldDB" id="A0A212JC87"/>
<name>A0A212JC87_9BACT</name>
<protein>
    <recommendedName>
        <fullName evidence="2">DUF4249 domain-containing protein</fullName>
    </recommendedName>
</protein>
<evidence type="ECO:0000313" key="1">
    <source>
        <dbReference type="EMBL" id="SBV97056.1"/>
    </source>
</evidence>
<gene>
    <name evidence="1" type="ORF">KL86DYS1_11810</name>
</gene>
<proteinExistence type="predicted"/>
<organism evidence="1">
    <name type="scientific">uncultured Dysgonomonas sp</name>
    <dbReference type="NCBI Taxonomy" id="206096"/>
    <lineage>
        <taxon>Bacteria</taxon>
        <taxon>Pseudomonadati</taxon>
        <taxon>Bacteroidota</taxon>
        <taxon>Bacteroidia</taxon>
        <taxon>Bacteroidales</taxon>
        <taxon>Dysgonomonadaceae</taxon>
        <taxon>Dysgonomonas</taxon>
        <taxon>environmental samples</taxon>
    </lineage>
</organism>
<accession>A0A212JC87</accession>
<dbReference type="InterPro" id="IPR025345">
    <property type="entry name" value="DUF4249"/>
</dbReference>
<evidence type="ECO:0008006" key="2">
    <source>
        <dbReference type="Google" id="ProtNLM"/>
    </source>
</evidence>
<dbReference type="PROSITE" id="PS51257">
    <property type="entry name" value="PROKAR_LIPOPROTEIN"/>
    <property type="match status" value="1"/>
</dbReference>
<dbReference type="RefSeq" id="WP_296940078.1">
    <property type="nucleotide sequence ID" value="NZ_LT599032.1"/>
</dbReference>
<dbReference type="Pfam" id="PF14054">
    <property type="entry name" value="DUF4249"/>
    <property type="match status" value="1"/>
</dbReference>
<dbReference type="EMBL" id="FLUM01000001">
    <property type="protein sequence ID" value="SBV97056.1"/>
    <property type="molecule type" value="Genomic_DNA"/>
</dbReference>
<sequence>MKTIHQLISIITLSFLLFSSCEKIVDLDLRTAAPKLVINAAITEGSPCTVYLTKSQAFKDNSAFKTVADAEIILTDENGNTEILREAQNMSGLYLSNMLGAVNKRYHIQVTAEGNTHEASVVIPNSVPIEETYIYEIKAGKDSWYSPSFVFHDPVDETNYYYTILYVNGNAMKSIYLDDDEFRNGLKVHRILYFDKDDNNDNDLKTGDQIRIEMQTLDKGMYTFYKSLFSVAADGGTNPITNFTGDVLGCFKGYNTSFADFIVSPDAIYSESDE</sequence>